<gene>
    <name evidence="6" type="ORF">EIN_374800</name>
</gene>
<evidence type="ECO:0000256" key="3">
    <source>
        <dbReference type="ARBA" id="ARBA00022729"/>
    </source>
</evidence>
<dbReference type="RefSeq" id="XP_004182771.1">
    <property type="nucleotide sequence ID" value="XM_004182723.1"/>
</dbReference>
<dbReference type="VEuPathDB" id="AmoebaDB:EIN_374800"/>
<evidence type="ECO:0000256" key="1">
    <source>
        <dbReference type="ARBA" id="ARBA00011079"/>
    </source>
</evidence>
<dbReference type="InterPro" id="IPR008758">
    <property type="entry name" value="Peptidase_S28"/>
</dbReference>
<keyword evidence="7" id="KW-1185">Reference proteome</keyword>
<dbReference type="Proteomes" id="UP000014680">
    <property type="component" value="Unassembled WGS sequence"/>
</dbReference>
<name>A0A0A1TU44_ENTIV</name>
<dbReference type="Pfam" id="PF05577">
    <property type="entry name" value="Peptidase_S28"/>
    <property type="match status" value="1"/>
</dbReference>
<dbReference type="KEGG" id="eiv:EIN_374800"/>
<evidence type="ECO:0000256" key="5">
    <source>
        <dbReference type="ARBA" id="ARBA00023180"/>
    </source>
</evidence>
<dbReference type="GO" id="GO:0008239">
    <property type="term" value="F:dipeptidyl-peptidase activity"/>
    <property type="evidence" value="ECO:0007669"/>
    <property type="project" value="TreeGrafter"/>
</dbReference>
<dbReference type="OMA" id="HITQLAW"/>
<protein>
    <submittedName>
        <fullName evidence="6">Serine carboxypeptidase (S28) family protein</fullName>
    </submittedName>
</protein>
<dbReference type="GeneID" id="14882410"/>
<evidence type="ECO:0000256" key="4">
    <source>
        <dbReference type="ARBA" id="ARBA00022801"/>
    </source>
</evidence>
<dbReference type="InterPro" id="IPR042269">
    <property type="entry name" value="Ser_carbopepase_S28_SKS"/>
</dbReference>
<proteinExistence type="inferred from homology"/>
<dbReference type="PANTHER" id="PTHR11010:SF117">
    <property type="entry name" value="SERINE PROTEASE 16"/>
    <property type="match status" value="1"/>
</dbReference>
<keyword evidence="3" id="KW-0732">Signal</keyword>
<keyword evidence="6" id="KW-0121">Carboxypeptidase</keyword>
<dbReference type="EMBL" id="KB207268">
    <property type="protein sequence ID" value="ELP83425.1"/>
    <property type="molecule type" value="Genomic_DNA"/>
</dbReference>
<dbReference type="InterPro" id="IPR029058">
    <property type="entry name" value="AB_hydrolase_fold"/>
</dbReference>
<dbReference type="SUPFAM" id="SSF53474">
    <property type="entry name" value="alpha/beta-Hydrolases"/>
    <property type="match status" value="1"/>
</dbReference>
<keyword evidence="5" id="KW-0325">Glycoprotein</keyword>
<feature type="non-terminal residue" evidence="6">
    <location>
        <position position="1"/>
    </location>
</feature>
<keyword evidence="4" id="KW-0378">Hydrolase</keyword>
<dbReference type="OrthoDB" id="1735038at2759"/>
<dbReference type="Gene3D" id="1.20.120.980">
    <property type="entry name" value="Serine carboxypeptidase S28, SKS domain"/>
    <property type="match status" value="1"/>
</dbReference>
<dbReference type="GO" id="GO:0004180">
    <property type="term" value="F:carboxypeptidase activity"/>
    <property type="evidence" value="ECO:0007669"/>
    <property type="project" value="UniProtKB-KW"/>
</dbReference>
<dbReference type="AlphaFoldDB" id="A0A0A1TU44"/>
<sequence>MDHFNANNDEEFEVKYFVSEKYLDGTDLHSPLFVMLGGEGPESSKTLDNHYIIDTLAARTNGLMLAIEHRFYGDSTPSLKMDKLIYCTAEQAMMDYIEIITYIQETRNFIDHPVIVIGGSYSGNLAAWMRQKYPNVVDGAWASSAPVEAQVDFYQYLEVVQAGLPANTADLLSIAFEKWDQMTVTESGRKELKKVFNTCTDFGEDDIQTFAETIGTALAG</sequence>
<dbReference type="GO" id="GO:0006508">
    <property type="term" value="P:proteolysis"/>
    <property type="evidence" value="ECO:0007669"/>
    <property type="project" value="UniProtKB-KW"/>
</dbReference>
<reference evidence="6 7" key="1">
    <citation type="submission" date="2012-10" db="EMBL/GenBank/DDBJ databases">
        <authorList>
            <person name="Zafar N."/>
            <person name="Inman J."/>
            <person name="Hall N."/>
            <person name="Lorenzi H."/>
            <person name="Caler E."/>
        </authorList>
    </citation>
    <scope>NUCLEOTIDE SEQUENCE [LARGE SCALE GENOMIC DNA]</scope>
    <source>
        <strain evidence="6 7">IP1</strain>
    </source>
</reference>
<dbReference type="PANTHER" id="PTHR11010">
    <property type="entry name" value="PROTEASE S28 PRO-X CARBOXYPEPTIDASE-RELATED"/>
    <property type="match status" value="1"/>
</dbReference>
<evidence type="ECO:0000313" key="6">
    <source>
        <dbReference type="EMBL" id="ELP83425.1"/>
    </source>
</evidence>
<keyword evidence="2" id="KW-0645">Protease</keyword>
<dbReference type="GO" id="GO:0070008">
    <property type="term" value="F:serine-type exopeptidase activity"/>
    <property type="evidence" value="ECO:0007669"/>
    <property type="project" value="InterPro"/>
</dbReference>
<feature type="non-terminal residue" evidence="6">
    <location>
        <position position="220"/>
    </location>
</feature>
<dbReference type="Gene3D" id="3.40.50.1820">
    <property type="entry name" value="alpha/beta hydrolase"/>
    <property type="match status" value="1"/>
</dbReference>
<comment type="similarity">
    <text evidence="1">Belongs to the peptidase S28 family.</text>
</comment>
<evidence type="ECO:0000313" key="7">
    <source>
        <dbReference type="Proteomes" id="UP000014680"/>
    </source>
</evidence>
<evidence type="ECO:0000256" key="2">
    <source>
        <dbReference type="ARBA" id="ARBA00022670"/>
    </source>
</evidence>
<organism evidence="6 7">
    <name type="scientific">Entamoeba invadens IP1</name>
    <dbReference type="NCBI Taxonomy" id="370355"/>
    <lineage>
        <taxon>Eukaryota</taxon>
        <taxon>Amoebozoa</taxon>
        <taxon>Evosea</taxon>
        <taxon>Archamoebae</taxon>
        <taxon>Mastigamoebida</taxon>
        <taxon>Entamoebidae</taxon>
        <taxon>Entamoeba</taxon>
    </lineage>
</organism>
<accession>A0A0A1TU44</accession>